<accession>A0A7W3PL70</accession>
<name>A0A7W3PL70_9MICO</name>
<organism evidence="1 2">
    <name type="scientific">Microbacterium halimionae</name>
    <dbReference type="NCBI Taxonomy" id="1526413"/>
    <lineage>
        <taxon>Bacteria</taxon>
        <taxon>Bacillati</taxon>
        <taxon>Actinomycetota</taxon>
        <taxon>Actinomycetes</taxon>
        <taxon>Micrococcales</taxon>
        <taxon>Microbacteriaceae</taxon>
        <taxon>Microbacterium</taxon>
    </lineage>
</organism>
<comment type="caution">
    <text evidence="1">The sequence shown here is derived from an EMBL/GenBank/DDBJ whole genome shotgun (WGS) entry which is preliminary data.</text>
</comment>
<keyword evidence="2" id="KW-1185">Reference proteome</keyword>
<protein>
    <submittedName>
        <fullName evidence="1">Uncharacterized protein</fullName>
    </submittedName>
</protein>
<sequence>MVCDAELIGCELGRMADALTGFDFGVYPVRNYCRRWRGDWNGTVARMARAASSGLAS</sequence>
<reference evidence="1 2" key="1">
    <citation type="submission" date="2020-07" db="EMBL/GenBank/DDBJ databases">
        <title>Sequencing the genomes of 1000 actinobacteria strains.</title>
        <authorList>
            <person name="Klenk H.-P."/>
        </authorList>
    </citation>
    <scope>NUCLEOTIDE SEQUENCE [LARGE SCALE GENOMIC DNA]</scope>
    <source>
        <strain evidence="1 2">DSM 27576</strain>
    </source>
</reference>
<proteinExistence type="predicted"/>
<dbReference type="AlphaFoldDB" id="A0A7W3PL70"/>
<dbReference type="EMBL" id="JACGWY010000001">
    <property type="protein sequence ID" value="MBA8815637.1"/>
    <property type="molecule type" value="Genomic_DNA"/>
</dbReference>
<evidence type="ECO:0000313" key="1">
    <source>
        <dbReference type="EMBL" id="MBA8815637.1"/>
    </source>
</evidence>
<evidence type="ECO:0000313" key="2">
    <source>
        <dbReference type="Proteomes" id="UP000526083"/>
    </source>
</evidence>
<dbReference type="Proteomes" id="UP000526083">
    <property type="component" value="Unassembled WGS sequence"/>
</dbReference>
<gene>
    <name evidence="1" type="ORF">FHX48_000689</name>
</gene>